<protein>
    <submittedName>
        <fullName evidence="2">Uncharacterized protein</fullName>
    </submittedName>
</protein>
<sequence length="130" mass="14450">MFPMKRDSSSVADYEDTIKRTKNDTKLAMNSGQENNTEGKLTVTEAQVADVQNSEGDPHCSTVNGLNESDRDFALARLRCLGVGLNSANTQADDKGKSRRTHLLVQGEKELRRERGEMLVKLFKEHPSLA</sequence>
<feature type="compositionally biased region" description="Polar residues" evidence="1">
    <location>
        <begin position="28"/>
        <end position="38"/>
    </location>
</feature>
<name>A0AAN8F7R9_TRICO</name>
<keyword evidence="3" id="KW-1185">Reference proteome</keyword>
<feature type="non-terminal residue" evidence="2">
    <location>
        <position position="130"/>
    </location>
</feature>
<dbReference type="EMBL" id="WIXE01014136">
    <property type="protein sequence ID" value="KAK5974511.1"/>
    <property type="molecule type" value="Genomic_DNA"/>
</dbReference>
<evidence type="ECO:0000313" key="3">
    <source>
        <dbReference type="Proteomes" id="UP001331761"/>
    </source>
</evidence>
<comment type="caution">
    <text evidence="2">The sequence shown here is derived from an EMBL/GenBank/DDBJ whole genome shotgun (WGS) entry which is preliminary data.</text>
</comment>
<proteinExistence type="predicted"/>
<dbReference type="Proteomes" id="UP001331761">
    <property type="component" value="Unassembled WGS sequence"/>
</dbReference>
<dbReference type="AlphaFoldDB" id="A0AAN8F7R9"/>
<evidence type="ECO:0000313" key="2">
    <source>
        <dbReference type="EMBL" id="KAK5974511.1"/>
    </source>
</evidence>
<feature type="compositionally biased region" description="Basic and acidic residues" evidence="1">
    <location>
        <begin position="16"/>
        <end position="25"/>
    </location>
</feature>
<evidence type="ECO:0000256" key="1">
    <source>
        <dbReference type="SAM" id="MobiDB-lite"/>
    </source>
</evidence>
<gene>
    <name evidence="2" type="ORF">GCK32_018191</name>
</gene>
<accession>A0AAN8F7R9</accession>
<organism evidence="2 3">
    <name type="scientific">Trichostrongylus colubriformis</name>
    <name type="common">Black scour worm</name>
    <dbReference type="NCBI Taxonomy" id="6319"/>
    <lineage>
        <taxon>Eukaryota</taxon>
        <taxon>Metazoa</taxon>
        <taxon>Ecdysozoa</taxon>
        <taxon>Nematoda</taxon>
        <taxon>Chromadorea</taxon>
        <taxon>Rhabditida</taxon>
        <taxon>Rhabditina</taxon>
        <taxon>Rhabditomorpha</taxon>
        <taxon>Strongyloidea</taxon>
        <taxon>Trichostrongylidae</taxon>
        <taxon>Trichostrongylus</taxon>
    </lineage>
</organism>
<reference evidence="2 3" key="1">
    <citation type="submission" date="2019-10" db="EMBL/GenBank/DDBJ databases">
        <title>Assembly and Annotation for the nematode Trichostrongylus colubriformis.</title>
        <authorList>
            <person name="Martin J."/>
        </authorList>
    </citation>
    <scope>NUCLEOTIDE SEQUENCE [LARGE SCALE GENOMIC DNA]</scope>
    <source>
        <strain evidence="2">G859</strain>
        <tissue evidence="2">Whole worm</tissue>
    </source>
</reference>
<feature type="region of interest" description="Disordered" evidence="1">
    <location>
        <begin position="1"/>
        <end position="38"/>
    </location>
</feature>